<reference evidence="1" key="1">
    <citation type="submission" date="2018-08" db="EMBL/GenBank/DDBJ databases">
        <authorList>
            <person name="Rossello M."/>
        </authorList>
    </citation>
    <scope>NUCLEOTIDE SEQUENCE [LARGE SCALE GENOMIC DNA]</scope>
    <source>
        <strain evidence="1">cv. Chinese Spring</strain>
    </source>
</reference>
<dbReference type="Gramene" id="TraesJAG7B03G04167120.1">
    <property type="protein sequence ID" value="TraesJAG7B03G04167120.1.CDS1"/>
    <property type="gene ID" value="TraesJAG7B03G04167120"/>
</dbReference>
<name>A0A3B6SNM9_WHEAT</name>
<dbReference type="Gramene" id="TraesROB_scaffold_049655_01G000100.1">
    <property type="protein sequence ID" value="TraesROB_scaffold_049655_01G000100.1"/>
    <property type="gene ID" value="TraesROB_scaffold_049655_01G000100"/>
</dbReference>
<dbReference type="Proteomes" id="UP000019116">
    <property type="component" value="Chromosome 7B"/>
</dbReference>
<dbReference type="Gramene" id="TraesCS7B02G291500.1">
    <property type="protein sequence ID" value="TraesCS7B02G291500.1.cds1"/>
    <property type="gene ID" value="TraesCS7B02G291500"/>
</dbReference>
<organism evidence="1">
    <name type="scientific">Triticum aestivum</name>
    <name type="common">Wheat</name>
    <dbReference type="NCBI Taxonomy" id="4565"/>
    <lineage>
        <taxon>Eukaryota</taxon>
        <taxon>Viridiplantae</taxon>
        <taxon>Streptophyta</taxon>
        <taxon>Embryophyta</taxon>
        <taxon>Tracheophyta</taxon>
        <taxon>Spermatophyta</taxon>
        <taxon>Magnoliopsida</taxon>
        <taxon>Liliopsida</taxon>
        <taxon>Poales</taxon>
        <taxon>Poaceae</taxon>
        <taxon>BOP clade</taxon>
        <taxon>Pooideae</taxon>
        <taxon>Triticodae</taxon>
        <taxon>Triticeae</taxon>
        <taxon>Triticinae</taxon>
        <taxon>Triticum</taxon>
    </lineage>
</organism>
<dbReference type="EnsemblPlants" id="TraesCS7B02G291500.1">
    <property type="protein sequence ID" value="TraesCS7B02G291500.1.cds1"/>
    <property type="gene ID" value="TraesCS7B02G291500"/>
</dbReference>
<dbReference type="Gramene" id="TraesCAD_scaffold_001381_01G000800.1">
    <property type="protein sequence ID" value="TraesCAD_scaffold_001381_01G000800.1"/>
    <property type="gene ID" value="TraesCAD_scaffold_001381_01G000800"/>
</dbReference>
<accession>A0A3B6SNM9</accession>
<evidence type="ECO:0000313" key="1">
    <source>
        <dbReference type="EnsemblPlants" id="TraesCS7B02G291500.1.cds1"/>
    </source>
</evidence>
<dbReference type="Gramene" id="TraesSYM7B03G04234290.1">
    <property type="protein sequence ID" value="TraesSYM7B03G04234290.1.CDS1"/>
    <property type="gene ID" value="TraesSYM7B03G04234290"/>
</dbReference>
<dbReference type="OMA" id="CFIARYL"/>
<dbReference type="OrthoDB" id="580577at2759"/>
<reference evidence="1" key="2">
    <citation type="submission" date="2018-10" db="UniProtKB">
        <authorList>
            <consortium name="EnsemblPlants"/>
        </authorList>
    </citation>
    <scope>IDENTIFICATION</scope>
</reference>
<dbReference type="Gramene" id="TraesMAC7B03G04179590.1">
    <property type="protein sequence ID" value="TraesMAC7B03G04179590.1.CDS1"/>
    <property type="gene ID" value="TraesMAC7B03G04179590"/>
</dbReference>
<dbReference type="Gramene" id="TraesJUL7B03G04224000.1">
    <property type="protein sequence ID" value="TraesJUL7B03G04224000.1.CDS1"/>
    <property type="gene ID" value="TraesJUL7B03G04224000"/>
</dbReference>
<proteinExistence type="predicted"/>
<dbReference type="Gramene" id="TraesARI7B03G04106850.1">
    <property type="protein sequence ID" value="TraesARI7B03G04106850.1.CDS1"/>
    <property type="gene ID" value="TraesARI7B03G04106850"/>
</dbReference>
<dbReference type="AlphaFoldDB" id="A0A3B6SNM9"/>
<sequence>MARCFIARYLPGRGQRVIKKARGLDQWLTLHLVSVLVYHLPKWESGRRNLW</sequence>
<keyword evidence="2" id="KW-1185">Reference proteome</keyword>
<dbReference type="Gramene" id="TraesCLE_scaffold_055237_01G000300.1">
    <property type="protein sequence ID" value="TraesCLE_scaffold_055237_01G000300.1"/>
    <property type="gene ID" value="TraesCLE_scaffold_055237_01G000300"/>
</dbReference>
<dbReference type="Gramene" id="TraesWEE_scaffold_000134_01G000200.1">
    <property type="protein sequence ID" value="TraesWEE_scaffold_000134_01G000200.1"/>
    <property type="gene ID" value="TraesWEE_scaffold_000134_01G000200"/>
</dbReference>
<evidence type="ECO:0000313" key="2">
    <source>
        <dbReference type="Proteomes" id="UP000019116"/>
    </source>
</evidence>
<protein>
    <submittedName>
        <fullName evidence="1">Uncharacterized protein</fullName>
    </submittedName>
</protein>
<dbReference type="Gramene" id="TraesCS7B03G0787800.1">
    <property type="protein sequence ID" value="TraesCS7B03G0787800.1.CDS1"/>
    <property type="gene ID" value="TraesCS7B03G0787800"/>
</dbReference>
<dbReference type="Gramene" id="TraesRN7B0100793300.1">
    <property type="protein sequence ID" value="TraesRN7B0100793300.1"/>
    <property type="gene ID" value="TraesRN7B0100793300"/>
</dbReference>